<dbReference type="Pfam" id="PF01406">
    <property type="entry name" value="tRNA-synt_1e"/>
    <property type="match status" value="1"/>
</dbReference>
<evidence type="ECO:0000256" key="6">
    <source>
        <dbReference type="ARBA" id="ARBA00022598"/>
    </source>
</evidence>
<dbReference type="RefSeq" id="WP_324716910.1">
    <property type="nucleotide sequence ID" value="NZ_CP141615.1"/>
</dbReference>
<dbReference type="EMBL" id="CP141615">
    <property type="protein sequence ID" value="WRP17640.1"/>
    <property type="molecule type" value="Genomic_DNA"/>
</dbReference>
<dbReference type="Pfam" id="PF01588">
    <property type="entry name" value="tRNA_bind"/>
    <property type="match status" value="1"/>
</dbReference>
<proteinExistence type="inferred from homology"/>
<dbReference type="PANTHER" id="PTHR43326">
    <property type="entry name" value="METHIONYL-TRNA SYNTHETASE"/>
    <property type="match status" value="1"/>
</dbReference>
<evidence type="ECO:0000256" key="10">
    <source>
        <dbReference type="ARBA" id="ARBA00022840"/>
    </source>
</evidence>
<evidence type="ECO:0000313" key="18">
    <source>
        <dbReference type="EMBL" id="WRP17640.1"/>
    </source>
</evidence>
<comment type="function">
    <text evidence="1 15">Is required not only for elongation of protein synthesis but also for the initiation of all mRNA translation through initiator tRNA(fMet) aminoacylation.</text>
</comment>
<dbReference type="Gene3D" id="1.10.730.10">
    <property type="entry name" value="Isoleucyl-tRNA Synthetase, Domain 1"/>
    <property type="match status" value="1"/>
</dbReference>
<dbReference type="InterPro" id="IPR023457">
    <property type="entry name" value="Met-tRNA_synth_2"/>
</dbReference>
<feature type="binding site" evidence="15">
    <location>
        <position position="149"/>
    </location>
    <ligand>
        <name>Zn(2+)</name>
        <dbReference type="ChEBI" id="CHEBI:29105"/>
    </ligand>
</feature>
<dbReference type="InterPro" id="IPR032678">
    <property type="entry name" value="tRNA-synt_1_cat_dom"/>
</dbReference>
<dbReference type="InterPro" id="IPR009080">
    <property type="entry name" value="tRNAsynth_Ia_anticodon-bd"/>
</dbReference>
<evidence type="ECO:0000256" key="11">
    <source>
        <dbReference type="ARBA" id="ARBA00022884"/>
    </source>
</evidence>
<dbReference type="Gene3D" id="2.170.220.10">
    <property type="match status" value="1"/>
</dbReference>
<accession>A0ABZ1BYI0</accession>
<keyword evidence="12 15" id="KW-0648">Protein biosynthesis</keyword>
<organism evidence="18 19">
    <name type="scientific">Carboxydichorda subterranea</name>
    <dbReference type="NCBI Taxonomy" id="3109565"/>
    <lineage>
        <taxon>Bacteria</taxon>
        <taxon>Bacillati</taxon>
        <taxon>Bacillota</taxon>
        <taxon>Limnochordia</taxon>
        <taxon>Limnochordales</taxon>
        <taxon>Geochordaceae</taxon>
        <taxon>Carboxydichorda</taxon>
    </lineage>
</organism>
<dbReference type="InterPro" id="IPR014758">
    <property type="entry name" value="Met-tRNA_synth"/>
</dbReference>
<feature type="compositionally biased region" description="Low complexity" evidence="16">
    <location>
        <begin position="529"/>
        <end position="540"/>
    </location>
</feature>
<evidence type="ECO:0000256" key="1">
    <source>
        <dbReference type="ARBA" id="ARBA00003314"/>
    </source>
</evidence>
<keyword evidence="9 15" id="KW-0862">Zinc</keyword>
<dbReference type="NCBIfam" id="TIGR00399">
    <property type="entry name" value="metG_C_term"/>
    <property type="match status" value="1"/>
</dbReference>
<dbReference type="HAMAP" id="MF_01228">
    <property type="entry name" value="Met_tRNA_synth_type2"/>
    <property type="match status" value="1"/>
</dbReference>
<dbReference type="SUPFAM" id="SSF52374">
    <property type="entry name" value="Nucleotidylyl transferase"/>
    <property type="match status" value="1"/>
</dbReference>
<dbReference type="CDD" id="cd07957">
    <property type="entry name" value="Anticodon_Ia_Met"/>
    <property type="match status" value="1"/>
</dbReference>
<evidence type="ECO:0000256" key="12">
    <source>
        <dbReference type="ARBA" id="ARBA00022917"/>
    </source>
</evidence>
<keyword evidence="19" id="KW-1185">Reference proteome</keyword>
<protein>
    <recommendedName>
        <fullName evidence="15">Methionine--tRNA ligase</fullName>
        <ecNumber evidence="15">6.1.1.10</ecNumber>
    </recommendedName>
    <alternativeName>
        <fullName evidence="15">Methionyl-tRNA synthetase</fullName>
        <shortName evidence="15">MetRS</shortName>
    </alternativeName>
</protein>
<dbReference type="NCBIfam" id="TIGR00398">
    <property type="entry name" value="metG"/>
    <property type="match status" value="1"/>
</dbReference>
<dbReference type="Gene3D" id="3.40.50.620">
    <property type="entry name" value="HUPs"/>
    <property type="match status" value="1"/>
</dbReference>
<comment type="similarity">
    <text evidence="15">Belongs to the class-I aminoacyl-tRNA synthetase family. MetG type 2A subfamily.</text>
</comment>
<keyword evidence="6 15" id="KW-0436">Ligase</keyword>
<dbReference type="InterPro" id="IPR041872">
    <property type="entry name" value="Anticodon_Met"/>
</dbReference>
<dbReference type="Gene3D" id="2.40.50.140">
    <property type="entry name" value="Nucleic acid-binding proteins"/>
    <property type="match status" value="1"/>
</dbReference>
<feature type="domain" description="TRNA-binding" evidence="17">
    <location>
        <begin position="554"/>
        <end position="656"/>
    </location>
</feature>
<comment type="catalytic activity">
    <reaction evidence="14 15">
        <text>tRNA(Met) + L-methionine + ATP = L-methionyl-tRNA(Met) + AMP + diphosphate</text>
        <dbReference type="Rhea" id="RHEA:13481"/>
        <dbReference type="Rhea" id="RHEA-COMP:9667"/>
        <dbReference type="Rhea" id="RHEA-COMP:9698"/>
        <dbReference type="ChEBI" id="CHEBI:30616"/>
        <dbReference type="ChEBI" id="CHEBI:33019"/>
        <dbReference type="ChEBI" id="CHEBI:57844"/>
        <dbReference type="ChEBI" id="CHEBI:78442"/>
        <dbReference type="ChEBI" id="CHEBI:78530"/>
        <dbReference type="ChEBI" id="CHEBI:456215"/>
        <dbReference type="EC" id="6.1.1.10"/>
    </reaction>
</comment>
<sequence length="656" mass="74351">MAQTGKFYITTPIYYPSDRLHVGHAYTTTAADALARWHRFLGEDVFFLTGSDEHGQKIQRKAQDRGVTPRQYVDEIVATFKRLWERLDISYDRFIRTTDADHEQVVQHVFQTIYDKGDIYKSTYEGWYCVQCETFWLESKLVDGKCPDCGRPVELLQEESYFFRLSKYADRLLRHIEEHPEFIQPPGRRNEMVAFIRQGLEDLCVSRTTFDWGVPVPVDSRHVVYVWFDALTNYLTGVGYLRDDARFRRYWPADVHLVGKEIVRFHTIIWPIILMALDLPLPRRVFGHGWLLFDQAKMSKSKGNVVDPDVLIDRYGSDAIRYFLLREISFGQDGNFSEEALVDRINADLANDLGNLVYRSLTMLERYADGVVPQPGPPTALDRQLQDLARQVAGEARSLLDDLQINTALAAIWRFIGRANKYIDQAEPWREHARRDQDPQAATRLATVLYNLAEALRVTALLVGPFLPRTARSIWEQLGISQAFESQRWEDLAWGRIAPGTRTRKGQPLFPRIETKRQEAGNGPKALESTPVPAATTSAGAPAAPADGIITIDEFARVDLRVATILEAEPVKGSDRLLKLRVDLGEGRPRQVVAGIARWYRPEDLPGKQIVVVANLKPARLRGEISEGMLLAGSTEDGKLALVTPEAALPPGSKVK</sequence>
<keyword evidence="5 15" id="KW-0820">tRNA-binding</keyword>
<evidence type="ECO:0000259" key="17">
    <source>
        <dbReference type="PROSITE" id="PS50886"/>
    </source>
</evidence>
<evidence type="ECO:0000256" key="13">
    <source>
        <dbReference type="ARBA" id="ARBA00023146"/>
    </source>
</evidence>
<dbReference type="GO" id="GO:0004825">
    <property type="term" value="F:methionine-tRNA ligase activity"/>
    <property type="evidence" value="ECO:0007669"/>
    <property type="project" value="UniProtKB-EC"/>
</dbReference>
<dbReference type="CDD" id="cd02800">
    <property type="entry name" value="tRNA_bind_EcMetRS_like"/>
    <property type="match status" value="1"/>
</dbReference>
<keyword evidence="7 15" id="KW-0479">Metal-binding</keyword>
<evidence type="ECO:0000256" key="5">
    <source>
        <dbReference type="ARBA" id="ARBA00022555"/>
    </source>
</evidence>
<dbReference type="InterPro" id="IPR001412">
    <property type="entry name" value="aa-tRNA-synth_I_CS"/>
</dbReference>
<dbReference type="InterPro" id="IPR012340">
    <property type="entry name" value="NA-bd_OB-fold"/>
</dbReference>
<dbReference type="Pfam" id="PF09334">
    <property type="entry name" value="tRNA-synt_1g"/>
    <property type="match status" value="1"/>
</dbReference>
<dbReference type="EC" id="6.1.1.10" evidence="15"/>
<keyword evidence="11 15" id="KW-0694">RNA-binding</keyword>
<feature type="region of interest" description="Disordered" evidence="16">
    <location>
        <begin position="502"/>
        <end position="540"/>
    </location>
</feature>
<keyword evidence="4 15" id="KW-0963">Cytoplasm</keyword>
<dbReference type="PRINTS" id="PR01041">
    <property type="entry name" value="TRNASYNTHMET"/>
</dbReference>
<dbReference type="InterPro" id="IPR002547">
    <property type="entry name" value="tRNA-bd_dom"/>
</dbReference>
<dbReference type="NCBIfam" id="NF008900">
    <property type="entry name" value="PRK12267.1"/>
    <property type="match status" value="1"/>
</dbReference>
<keyword evidence="10 15" id="KW-0067">ATP-binding</keyword>
<dbReference type="InterPro" id="IPR014729">
    <property type="entry name" value="Rossmann-like_a/b/a_fold"/>
</dbReference>
<dbReference type="Proteomes" id="UP001332192">
    <property type="component" value="Chromosome"/>
</dbReference>
<dbReference type="InterPro" id="IPR033911">
    <property type="entry name" value="MetRS_core"/>
</dbReference>
<dbReference type="CDD" id="cd00814">
    <property type="entry name" value="MetRS_core"/>
    <property type="match status" value="1"/>
</dbReference>
<comment type="cofactor">
    <cofactor evidence="15">
        <name>Zn(2+)</name>
        <dbReference type="ChEBI" id="CHEBI:29105"/>
    </cofactor>
    <text evidence="15">Binds 1 zinc ion per subunit.</text>
</comment>
<evidence type="ECO:0000313" key="19">
    <source>
        <dbReference type="Proteomes" id="UP001332192"/>
    </source>
</evidence>
<evidence type="ECO:0000256" key="3">
    <source>
        <dbReference type="ARBA" id="ARBA00011738"/>
    </source>
</evidence>
<dbReference type="SUPFAM" id="SSF47323">
    <property type="entry name" value="Anticodon-binding domain of a subclass of class I aminoacyl-tRNA synthetases"/>
    <property type="match status" value="1"/>
</dbReference>
<dbReference type="PROSITE" id="PS00178">
    <property type="entry name" value="AA_TRNA_LIGASE_I"/>
    <property type="match status" value="1"/>
</dbReference>
<feature type="binding site" evidence="15">
    <location>
        <position position="146"/>
    </location>
    <ligand>
        <name>Zn(2+)</name>
        <dbReference type="ChEBI" id="CHEBI:29105"/>
    </ligand>
</feature>
<gene>
    <name evidence="15 18" type="primary">metG</name>
    <name evidence="18" type="ORF">U7230_01070</name>
</gene>
<evidence type="ECO:0000256" key="7">
    <source>
        <dbReference type="ARBA" id="ARBA00022723"/>
    </source>
</evidence>
<evidence type="ECO:0000256" key="16">
    <source>
        <dbReference type="SAM" id="MobiDB-lite"/>
    </source>
</evidence>
<evidence type="ECO:0000256" key="8">
    <source>
        <dbReference type="ARBA" id="ARBA00022741"/>
    </source>
</evidence>
<feature type="binding site" evidence="15">
    <location>
        <position position="132"/>
    </location>
    <ligand>
        <name>Zn(2+)</name>
        <dbReference type="ChEBI" id="CHEBI:29105"/>
    </ligand>
</feature>
<dbReference type="Pfam" id="PF19303">
    <property type="entry name" value="Anticodon_3"/>
    <property type="match status" value="1"/>
</dbReference>
<feature type="short sequence motif" description="'HIGH' region" evidence="15">
    <location>
        <begin position="14"/>
        <end position="24"/>
    </location>
</feature>
<evidence type="ECO:0000256" key="2">
    <source>
        <dbReference type="ARBA" id="ARBA00004496"/>
    </source>
</evidence>
<feature type="short sequence motif" description="'KMSKS' region" evidence="15">
    <location>
        <begin position="297"/>
        <end position="301"/>
    </location>
</feature>
<evidence type="ECO:0000256" key="9">
    <source>
        <dbReference type="ARBA" id="ARBA00022833"/>
    </source>
</evidence>
<comment type="subcellular location">
    <subcellularLocation>
        <location evidence="2 15">Cytoplasm</location>
    </subcellularLocation>
</comment>
<comment type="caution">
    <text evidence="15">Lacks conserved residue(s) required for the propagation of feature annotation.</text>
</comment>
<feature type="binding site" evidence="15">
    <location>
        <position position="129"/>
    </location>
    <ligand>
        <name>Zn(2+)</name>
        <dbReference type="ChEBI" id="CHEBI:29105"/>
    </ligand>
</feature>
<comment type="subunit">
    <text evidence="3 15">Homodimer.</text>
</comment>
<dbReference type="InterPro" id="IPR004495">
    <property type="entry name" value="Met-tRNA-synth_bsu_C"/>
</dbReference>
<dbReference type="PROSITE" id="PS50886">
    <property type="entry name" value="TRBD"/>
    <property type="match status" value="1"/>
</dbReference>
<dbReference type="SUPFAM" id="SSF50249">
    <property type="entry name" value="Nucleic acid-binding proteins"/>
    <property type="match status" value="1"/>
</dbReference>
<evidence type="ECO:0000256" key="4">
    <source>
        <dbReference type="ARBA" id="ARBA00022490"/>
    </source>
</evidence>
<reference evidence="18 19" key="1">
    <citation type="journal article" date="2024" name="Front. Microbiol.">
        <title>Novel thermophilic genera Geochorda gen. nov. and Carboxydochorda gen. nov. from the deep terrestrial subsurface reveal the ecophysiological diversity in the class Limnochordia.</title>
        <authorList>
            <person name="Karnachuk O.V."/>
            <person name="Lukina A.P."/>
            <person name="Avakyan M.R."/>
            <person name="Kadnikov V.V."/>
            <person name="Begmatov S."/>
            <person name="Beletsky A.V."/>
            <person name="Vlasova K.G."/>
            <person name="Novikov A.A."/>
            <person name="Shcherbakova V.A."/>
            <person name="Mardanov A.V."/>
            <person name="Ravin N.V."/>
        </authorList>
    </citation>
    <scope>NUCLEOTIDE SEQUENCE [LARGE SCALE GENOMIC DNA]</scope>
    <source>
        <strain evidence="18 19">L945</strain>
    </source>
</reference>
<dbReference type="PANTHER" id="PTHR43326:SF1">
    <property type="entry name" value="METHIONINE--TRNA LIGASE, MITOCHONDRIAL"/>
    <property type="match status" value="1"/>
</dbReference>
<evidence type="ECO:0000256" key="14">
    <source>
        <dbReference type="ARBA" id="ARBA00047364"/>
    </source>
</evidence>
<name>A0ABZ1BYI0_9FIRM</name>
<evidence type="ECO:0000256" key="15">
    <source>
        <dbReference type="HAMAP-Rule" id="MF_01228"/>
    </source>
</evidence>
<keyword evidence="8 15" id="KW-0547">Nucleotide-binding</keyword>
<dbReference type="InterPro" id="IPR015413">
    <property type="entry name" value="Methionyl/Leucyl_tRNA_Synth"/>
</dbReference>
<keyword evidence="13 15" id="KW-0030">Aminoacyl-tRNA synthetase</keyword>